<dbReference type="Proteomes" id="UP001165064">
    <property type="component" value="Unassembled WGS sequence"/>
</dbReference>
<sequence length="262" mass="29299">MSSLTILRPITRIPLGPNYLTTATGLYSSNLTLKRDFTTTQPQQSSASSNNIPHAPRPPSSKKSNKPQTQMQKKVLKFLDTTKRATRFTFSSTLVLAAIAVSGVSMYLLFSELFSPSGETSTFNRVVSMIEKDETSLKLLGYTDDEINGGKRIRLRAHGTATSDRWTRNRPVQASKFIGDDGKEHLLMKFFVESEHGKNATVQLEAIEENFIEQQLVKVTLEVDGEKKHYLVGEPKVNFIKRMNPLQGGSLFNIKWGASKKD</sequence>
<keyword evidence="2" id="KW-1185">Reference proteome</keyword>
<proteinExistence type="predicted"/>
<evidence type="ECO:0000313" key="2">
    <source>
        <dbReference type="Proteomes" id="UP001165064"/>
    </source>
</evidence>
<protein>
    <submittedName>
        <fullName evidence="1">Unnamed protein product</fullName>
    </submittedName>
</protein>
<accession>A0ACB5SSC4</accession>
<comment type="caution">
    <text evidence="1">The sequence shown here is derived from an EMBL/GenBank/DDBJ whole genome shotgun (WGS) entry which is preliminary data.</text>
</comment>
<organism evidence="1 2">
    <name type="scientific">Ambrosiozyma monospora</name>
    <name type="common">Yeast</name>
    <name type="synonym">Endomycopsis monosporus</name>
    <dbReference type="NCBI Taxonomy" id="43982"/>
    <lineage>
        <taxon>Eukaryota</taxon>
        <taxon>Fungi</taxon>
        <taxon>Dikarya</taxon>
        <taxon>Ascomycota</taxon>
        <taxon>Saccharomycotina</taxon>
        <taxon>Pichiomycetes</taxon>
        <taxon>Pichiales</taxon>
        <taxon>Pichiaceae</taxon>
        <taxon>Ambrosiozyma</taxon>
    </lineage>
</organism>
<reference evidence="1" key="1">
    <citation type="submission" date="2023-04" db="EMBL/GenBank/DDBJ databases">
        <title>Ambrosiozyma monospora NBRC 10751.</title>
        <authorList>
            <person name="Ichikawa N."/>
            <person name="Sato H."/>
            <person name="Tonouchi N."/>
        </authorList>
    </citation>
    <scope>NUCLEOTIDE SEQUENCE</scope>
    <source>
        <strain evidence="1">NBRC 10751</strain>
    </source>
</reference>
<gene>
    <name evidence="1" type="ORF">Amon02_000056800</name>
</gene>
<dbReference type="EMBL" id="BSXS01000205">
    <property type="protein sequence ID" value="GME71406.1"/>
    <property type="molecule type" value="Genomic_DNA"/>
</dbReference>
<name>A0ACB5SSC4_AMBMO</name>
<evidence type="ECO:0000313" key="1">
    <source>
        <dbReference type="EMBL" id="GME71406.1"/>
    </source>
</evidence>